<dbReference type="PROSITE" id="PS51257">
    <property type="entry name" value="PROKAR_LIPOPROTEIN"/>
    <property type="match status" value="1"/>
</dbReference>
<sequence length="80" mass="8506">MSKLVLTSIMAAAALGLAACGDRDQENMAVENVEDLNATEDMNMGMDMNTDMNMDMNMTDNSMDNAAGNAVDNSATTNSY</sequence>
<dbReference type="Proteomes" id="UP001203410">
    <property type="component" value="Unassembled WGS sequence"/>
</dbReference>
<reference evidence="3 4" key="1">
    <citation type="submission" date="2022-05" db="EMBL/GenBank/DDBJ databases">
        <authorList>
            <person name="Jo J.-H."/>
            <person name="Im W.-T."/>
        </authorList>
    </citation>
    <scope>NUCLEOTIDE SEQUENCE [LARGE SCALE GENOMIC DNA]</scope>
    <source>
        <strain evidence="3 4">NSE70-1</strain>
    </source>
</reference>
<keyword evidence="2" id="KW-0732">Signal</keyword>
<name>A0ABT0RX30_9SPHN</name>
<keyword evidence="4" id="KW-1185">Reference proteome</keyword>
<proteinExistence type="predicted"/>
<organism evidence="3 4">
    <name type="scientific">Sphingomonas caseinilyticus</name>
    <dbReference type="NCBI Taxonomy" id="2908205"/>
    <lineage>
        <taxon>Bacteria</taxon>
        <taxon>Pseudomonadati</taxon>
        <taxon>Pseudomonadota</taxon>
        <taxon>Alphaproteobacteria</taxon>
        <taxon>Sphingomonadales</taxon>
        <taxon>Sphingomonadaceae</taxon>
        <taxon>Sphingomonas</taxon>
    </lineage>
</organism>
<feature type="compositionally biased region" description="Polar residues" evidence="1">
    <location>
        <begin position="71"/>
        <end position="80"/>
    </location>
</feature>
<evidence type="ECO:0000256" key="1">
    <source>
        <dbReference type="SAM" id="MobiDB-lite"/>
    </source>
</evidence>
<feature type="region of interest" description="Disordered" evidence="1">
    <location>
        <begin position="49"/>
        <end position="80"/>
    </location>
</feature>
<evidence type="ECO:0000256" key="2">
    <source>
        <dbReference type="SAM" id="SignalP"/>
    </source>
</evidence>
<evidence type="ECO:0000313" key="4">
    <source>
        <dbReference type="Proteomes" id="UP001203410"/>
    </source>
</evidence>
<gene>
    <name evidence="3" type="ORF">LZ496_11365</name>
</gene>
<feature type="signal peptide" evidence="2">
    <location>
        <begin position="1"/>
        <end position="18"/>
    </location>
</feature>
<feature type="compositionally biased region" description="Low complexity" evidence="1">
    <location>
        <begin position="49"/>
        <end position="65"/>
    </location>
</feature>
<dbReference type="EMBL" id="JAMGBA010000002">
    <property type="protein sequence ID" value="MCL6699376.1"/>
    <property type="molecule type" value="Genomic_DNA"/>
</dbReference>
<feature type="chain" id="PRO_5046191277" evidence="2">
    <location>
        <begin position="19"/>
        <end position="80"/>
    </location>
</feature>
<comment type="caution">
    <text evidence="3">The sequence shown here is derived from an EMBL/GenBank/DDBJ whole genome shotgun (WGS) entry which is preliminary data.</text>
</comment>
<evidence type="ECO:0000313" key="3">
    <source>
        <dbReference type="EMBL" id="MCL6699376.1"/>
    </source>
</evidence>
<protein>
    <submittedName>
        <fullName evidence="3">Circumsporozoite protein</fullName>
    </submittedName>
</protein>
<dbReference type="RefSeq" id="WP_249904794.1">
    <property type="nucleotide sequence ID" value="NZ_JAMGBA010000002.1"/>
</dbReference>
<accession>A0ABT0RX30</accession>